<dbReference type="Gramene" id="mRNA:HanXRQr2_Chr05g0211391">
    <property type="protein sequence ID" value="CDS:HanXRQr2_Chr05g0211391.1"/>
    <property type="gene ID" value="HanXRQr2_Chr05g0211391"/>
</dbReference>
<gene>
    <name evidence="1" type="ORF">HanXRQr2_Chr05g0211391</name>
</gene>
<name>A0A9K3NME1_HELAN</name>
<protein>
    <submittedName>
        <fullName evidence="1">Uncharacterized protein</fullName>
    </submittedName>
</protein>
<dbReference type="Proteomes" id="UP000215914">
    <property type="component" value="Unassembled WGS sequence"/>
</dbReference>
<reference evidence="1" key="2">
    <citation type="submission" date="2020-06" db="EMBL/GenBank/DDBJ databases">
        <title>Helianthus annuus Genome sequencing and assembly Release 2.</title>
        <authorList>
            <person name="Gouzy J."/>
            <person name="Langlade N."/>
            <person name="Munos S."/>
        </authorList>
    </citation>
    <scope>NUCLEOTIDE SEQUENCE</scope>
    <source>
        <tissue evidence="1">Leaves</tissue>
    </source>
</reference>
<sequence length="53" mass="6048">MKNSYVTSIVTGARNVVYSKRTIKSLTFLQIISLNINLMINCPNFNKYAHTLI</sequence>
<keyword evidence="2" id="KW-1185">Reference proteome</keyword>
<evidence type="ECO:0000313" key="1">
    <source>
        <dbReference type="EMBL" id="KAF5805611.1"/>
    </source>
</evidence>
<reference evidence="1" key="1">
    <citation type="journal article" date="2017" name="Nature">
        <title>The sunflower genome provides insights into oil metabolism, flowering and Asterid evolution.</title>
        <authorList>
            <person name="Badouin H."/>
            <person name="Gouzy J."/>
            <person name="Grassa C.J."/>
            <person name="Murat F."/>
            <person name="Staton S.E."/>
            <person name="Cottret L."/>
            <person name="Lelandais-Briere C."/>
            <person name="Owens G.L."/>
            <person name="Carrere S."/>
            <person name="Mayjonade B."/>
            <person name="Legrand L."/>
            <person name="Gill N."/>
            <person name="Kane N.C."/>
            <person name="Bowers J.E."/>
            <person name="Hubner S."/>
            <person name="Bellec A."/>
            <person name="Berard A."/>
            <person name="Berges H."/>
            <person name="Blanchet N."/>
            <person name="Boniface M.C."/>
            <person name="Brunel D."/>
            <person name="Catrice O."/>
            <person name="Chaidir N."/>
            <person name="Claudel C."/>
            <person name="Donnadieu C."/>
            <person name="Faraut T."/>
            <person name="Fievet G."/>
            <person name="Helmstetter N."/>
            <person name="King M."/>
            <person name="Knapp S.J."/>
            <person name="Lai Z."/>
            <person name="Le Paslier M.C."/>
            <person name="Lippi Y."/>
            <person name="Lorenzon L."/>
            <person name="Mandel J.R."/>
            <person name="Marage G."/>
            <person name="Marchand G."/>
            <person name="Marquand E."/>
            <person name="Bret-Mestries E."/>
            <person name="Morien E."/>
            <person name="Nambeesan S."/>
            <person name="Nguyen T."/>
            <person name="Pegot-Espagnet P."/>
            <person name="Pouilly N."/>
            <person name="Raftis F."/>
            <person name="Sallet E."/>
            <person name="Schiex T."/>
            <person name="Thomas J."/>
            <person name="Vandecasteele C."/>
            <person name="Vares D."/>
            <person name="Vear F."/>
            <person name="Vautrin S."/>
            <person name="Crespi M."/>
            <person name="Mangin B."/>
            <person name="Burke J.M."/>
            <person name="Salse J."/>
            <person name="Munos S."/>
            <person name="Vincourt P."/>
            <person name="Rieseberg L.H."/>
            <person name="Langlade N.B."/>
        </authorList>
    </citation>
    <scope>NUCLEOTIDE SEQUENCE</scope>
    <source>
        <tissue evidence="1">Leaves</tissue>
    </source>
</reference>
<dbReference type="AlphaFoldDB" id="A0A9K3NME1"/>
<proteinExistence type="predicted"/>
<dbReference type="EMBL" id="MNCJ02000320">
    <property type="protein sequence ID" value="KAF5805611.1"/>
    <property type="molecule type" value="Genomic_DNA"/>
</dbReference>
<evidence type="ECO:0000313" key="2">
    <source>
        <dbReference type="Proteomes" id="UP000215914"/>
    </source>
</evidence>
<organism evidence="1 2">
    <name type="scientific">Helianthus annuus</name>
    <name type="common">Common sunflower</name>
    <dbReference type="NCBI Taxonomy" id="4232"/>
    <lineage>
        <taxon>Eukaryota</taxon>
        <taxon>Viridiplantae</taxon>
        <taxon>Streptophyta</taxon>
        <taxon>Embryophyta</taxon>
        <taxon>Tracheophyta</taxon>
        <taxon>Spermatophyta</taxon>
        <taxon>Magnoliopsida</taxon>
        <taxon>eudicotyledons</taxon>
        <taxon>Gunneridae</taxon>
        <taxon>Pentapetalae</taxon>
        <taxon>asterids</taxon>
        <taxon>campanulids</taxon>
        <taxon>Asterales</taxon>
        <taxon>Asteraceae</taxon>
        <taxon>Asteroideae</taxon>
        <taxon>Heliantheae alliance</taxon>
        <taxon>Heliantheae</taxon>
        <taxon>Helianthus</taxon>
    </lineage>
</organism>
<comment type="caution">
    <text evidence="1">The sequence shown here is derived from an EMBL/GenBank/DDBJ whole genome shotgun (WGS) entry which is preliminary data.</text>
</comment>
<accession>A0A9K3NME1</accession>